<evidence type="ECO:0000313" key="2">
    <source>
        <dbReference type="Proteomes" id="UP000252517"/>
    </source>
</evidence>
<evidence type="ECO:0000313" key="1">
    <source>
        <dbReference type="EMBL" id="RCK40959.1"/>
    </source>
</evidence>
<reference evidence="1 2" key="1">
    <citation type="submission" date="2014-07" db="EMBL/GenBank/DDBJ databases">
        <title>Draft genome sequence of Thalassospira profundimaris S25-3-2.</title>
        <authorList>
            <person name="Lai Q."/>
            <person name="Shao Z."/>
        </authorList>
    </citation>
    <scope>NUCLEOTIDE SEQUENCE [LARGE SCALE GENOMIC DNA]</scope>
    <source>
        <strain evidence="1 2">S25-3-2</strain>
    </source>
</reference>
<evidence type="ECO:0008006" key="3">
    <source>
        <dbReference type="Google" id="ProtNLM"/>
    </source>
</evidence>
<gene>
    <name evidence="1" type="ORF">TH25_24190</name>
</gene>
<accession>A0A367WIA5</accession>
<dbReference type="EMBL" id="JPWH01000037">
    <property type="protein sequence ID" value="RCK40959.1"/>
    <property type="molecule type" value="Genomic_DNA"/>
</dbReference>
<dbReference type="Proteomes" id="UP000252517">
    <property type="component" value="Unassembled WGS sequence"/>
</dbReference>
<proteinExistence type="predicted"/>
<name>A0A367WIA5_9PROT</name>
<comment type="caution">
    <text evidence="1">The sequence shown here is derived from an EMBL/GenBank/DDBJ whole genome shotgun (WGS) entry which is preliminary data.</text>
</comment>
<organism evidence="1 2">
    <name type="scientific">Thalassospira profundimaris</name>
    <dbReference type="NCBI Taxonomy" id="502049"/>
    <lineage>
        <taxon>Bacteria</taxon>
        <taxon>Pseudomonadati</taxon>
        <taxon>Pseudomonadota</taxon>
        <taxon>Alphaproteobacteria</taxon>
        <taxon>Rhodospirillales</taxon>
        <taxon>Thalassospiraceae</taxon>
        <taxon>Thalassospira</taxon>
    </lineage>
</organism>
<dbReference type="AlphaFoldDB" id="A0A367WIA5"/>
<sequence>MKKMIMTYAIKLTPRSERETMIEKRVNASTEFGEPIFDFRSGTFTPKVISLPINVPLYRMENCRTFSAQQTEIARKGLDKDFFSKGQELSTAQQVQHEILAKLAKKGAESITPIISVLQEDGQREPILISSTGVVVNGNRRLSAMRELLRKSDGSVDERFTNIRCAVLPSDVSRDEIDDIEADLQARPQTKLDYDWIGDARLIRRQVGKGRSSKEVADRLRRSKADIENVLLALDEADLYLSEWLEKPGEYERVQEGQQIFADLPKSIARKDTNLQNASRAIAWSIYENRDKISGRVYRLNAAFGKLAPNVLELLEEELDLSDYQNEDNYDDDFAIDIDSDDATKDYTAIIEALRDDTAKDDVLDTLIDACETVLELDKGKKNEQAALRALSQANSKIAGIDVSYAGTKTLPAMLKQIETIRGTLGKIETAITARQADGKNPQNHLGEG</sequence>
<protein>
    <recommendedName>
        <fullName evidence="3">ParB/Sulfiredoxin domain-containing protein</fullName>
    </recommendedName>
</protein>